<keyword evidence="1" id="KW-0472">Membrane</keyword>
<feature type="transmembrane region" description="Helical" evidence="1">
    <location>
        <begin position="43"/>
        <end position="63"/>
    </location>
</feature>
<dbReference type="EMBL" id="CP133772">
    <property type="protein sequence ID" value="WYX99938.1"/>
    <property type="molecule type" value="Genomic_DNA"/>
</dbReference>
<dbReference type="GeneID" id="95967211"/>
<reference evidence="2 3" key="1">
    <citation type="submission" date="2023-09" db="EMBL/GenBank/DDBJ databases">
        <authorList>
            <person name="Golyshina O.V."/>
            <person name="Lunev E.A."/>
            <person name="Bargiela R."/>
            <person name="Gaines M.C."/>
            <person name="Daum B."/>
            <person name="Bale N.J."/>
            <person name="Koenen M."/>
            <person name="Sinninghe Damst J.S."/>
            <person name="Yakimov M."/>
            <person name="Golyshin P.N."/>
        </authorList>
    </citation>
    <scope>NUCLEOTIDE SEQUENCE [LARGE SCALE GENOMIC DNA]</scope>
    <source>
        <strain evidence="2 3">M1</strain>
    </source>
</reference>
<dbReference type="Proteomes" id="UP001451606">
    <property type="component" value="Chromosome"/>
</dbReference>
<gene>
    <name evidence="2" type="ORF">OXIME_000484</name>
</gene>
<name>A0AAX4NF68_9ARCH</name>
<feature type="transmembrane region" description="Helical" evidence="1">
    <location>
        <begin position="12"/>
        <end position="31"/>
    </location>
</feature>
<accession>A0AAX4NF68</accession>
<organism evidence="2 3">
    <name type="scientific">Oxyplasma meridianum</name>
    <dbReference type="NCBI Taxonomy" id="3073602"/>
    <lineage>
        <taxon>Archaea</taxon>
        <taxon>Methanobacteriati</taxon>
        <taxon>Thermoplasmatota</taxon>
        <taxon>Thermoplasmata</taxon>
        <taxon>Thermoplasmatales</taxon>
        <taxon>Thermoplasmataceae</taxon>
        <taxon>Oxyplasma</taxon>
    </lineage>
</organism>
<evidence type="ECO:0000313" key="3">
    <source>
        <dbReference type="Proteomes" id="UP001451606"/>
    </source>
</evidence>
<protein>
    <submittedName>
        <fullName evidence="2">Uncharacterized protein</fullName>
    </submittedName>
</protein>
<proteinExistence type="predicted"/>
<keyword evidence="1" id="KW-1133">Transmembrane helix</keyword>
<evidence type="ECO:0000256" key="1">
    <source>
        <dbReference type="SAM" id="Phobius"/>
    </source>
</evidence>
<evidence type="ECO:0000313" key="2">
    <source>
        <dbReference type="EMBL" id="WYX99938.1"/>
    </source>
</evidence>
<keyword evidence="1" id="KW-0812">Transmembrane</keyword>
<dbReference type="AlphaFoldDB" id="A0AAX4NF68"/>
<dbReference type="RefSeq" id="WP_393971896.1">
    <property type="nucleotide sequence ID" value="NZ_CP133772.1"/>
</dbReference>
<dbReference type="KEGG" id="omr:OXIME_000484"/>
<sequence>MVTKRHEIELITGVVGLVLVIIGGYFIGKVFEAISKEAPSLEAGLILLVIGLVILTIIIPRMLKKKKTQ</sequence>
<keyword evidence="3" id="KW-1185">Reference proteome</keyword>